<comment type="caution">
    <text evidence="2">The sequence shown here is derived from an EMBL/GenBank/DDBJ whole genome shotgun (WGS) entry which is preliminary data.</text>
</comment>
<keyword evidence="3" id="KW-1185">Reference proteome</keyword>
<dbReference type="Proteomes" id="UP000186601">
    <property type="component" value="Unassembled WGS sequence"/>
</dbReference>
<feature type="region of interest" description="Disordered" evidence="1">
    <location>
        <begin position="195"/>
        <end position="221"/>
    </location>
</feature>
<proteinExistence type="predicted"/>
<evidence type="ECO:0000313" key="2">
    <source>
        <dbReference type="EMBL" id="PSR73454.1"/>
    </source>
</evidence>
<dbReference type="EMBL" id="MLYV02001076">
    <property type="protein sequence ID" value="PSR73454.1"/>
    <property type="molecule type" value="Genomic_DNA"/>
</dbReference>
<dbReference type="AlphaFoldDB" id="A0A2R6NM79"/>
<evidence type="ECO:0000313" key="3">
    <source>
        <dbReference type="Proteomes" id="UP000186601"/>
    </source>
</evidence>
<reference evidence="2 3" key="1">
    <citation type="submission" date="2018-02" db="EMBL/GenBank/DDBJ databases">
        <title>Genome sequence of the basidiomycete white-rot fungus Phlebia centrifuga.</title>
        <authorList>
            <person name="Granchi Z."/>
            <person name="Peng M."/>
            <person name="de Vries R.P."/>
            <person name="Hilden K."/>
            <person name="Makela M.R."/>
            <person name="Grigoriev I."/>
            <person name="Riley R."/>
        </authorList>
    </citation>
    <scope>NUCLEOTIDE SEQUENCE [LARGE SCALE GENOMIC DNA]</scope>
    <source>
        <strain evidence="2 3">FBCC195</strain>
    </source>
</reference>
<feature type="region of interest" description="Disordered" evidence="1">
    <location>
        <begin position="246"/>
        <end position="277"/>
    </location>
</feature>
<evidence type="ECO:0000256" key="1">
    <source>
        <dbReference type="SAM" id="MobiDB-lite"/>
    </source>
</evidence>
<feature type="region of interest" description="Disordered" evidence="1">
    <location>
        <begin position="163"/>
        <end position="183"/>
    </location>
</feature>
<gene>
    <name evidence="2" type="ORF">PHLCEN_2v10746</name>
</gene>
<name>A0A2R6NM79_9APHY</name>
<accession>A0A2R6NM79</accession>
<organism evidence="2 3">
    <name type="scientific">Hermanssonia centrifuga</name>
    <dbReference type="NCBI Taxonomy" id="98765"/>
    <lineage>
        <taxon>Eukaryota</taxon>
        <taxon>Fungi</taxon>
        <taxon>Dikarya</taxon>
        <taxon>Basidiomycota</taxon>
        <taxon>Agaricomycotina</taxon>
        <taxon>Agaricomycetes</taxon>
        <taxon>Polyporales</taxon>
        <taxon>Meruliaceae</taxon>
        <taxon>Hermanssonia</taxon>
    </lineage>
</organism>
<feature type="compositionally biased region" description="Pro residues" evidence="1">
    <location>
        <begin position="169"/>
        <end position="179"/>
    </location>
</feature>
<sequence>MPKPKGPPYVDDPECQYVVIGDPWPGGRDSSNRDARYFDKVAFWLFYMLGEQASPDTIYYVKTRNDLIVKFEEGVDLSGIFGMHFWPNFLTIPRPPAKFSFIFEYNYRRHGRPEFHRWAEHFPPSRPPSDWGEPPIKRPYPAPAWVSHSGLSCTEFALPIRDQEAKPRSPSPKPPPSPKPENVHRRETLADLMSDESRAVQQRPGPAVGLPSQVKQEPATAQPSQLYMDKLDPYDEEDQALLALKAEPTDAPLRPEVPIKQESNATMEAEPEADSEEISAELQAAIDLYNQSRSQSVRFKEEVTERELLRTIMGTVY</sequence>
<dbReference type="OrthoDB" id="2996389at2759"/>
<protein>
    <submittedName>
        <fullName evidence="2">Uncharacterized protein</fullName>
    </submittedName>
</protein>